<evidence type="ECO:0000256" key="3">
    <source>
        <dbReference type="PIRSR" id="PIRSR028757-1"/>
    </source>
</evidence>
<reference evidence="6 7" key="1">
    <citation type="submission" date="2019-05" db="EMBL/GenBank/DDBJ databases">
        <title>Draft genome sequence of Nonomuraea turkmeniaca DSM 43926.</title>
        <authorList>
            <person name="Saricaoglu S."/>
            <person name="Isik K."/>
        </authorList>
    </citation>
    <scope>NUCLEOTIDE SEQUENCE [LARGE SCALE GENOMIC DNA]</scope>
    <source>
        <strain evidence="6 7">DSM 43926</strain>
    </source>
</reference>
<protein>
    <submittedName>
        <fullName evidence="6">LD-carboxypeptidase</fullName>
    </submittedName>
</protein>
<dbReference type="SUPFAM" id="SSF52317">
    <property type="entry name" value="Class I glutamine amidotransferase-like"/>
    <property type="match status" value="1"/>
</dbReference>
<evidence type="ECO:0000313" key="7">
    <source>
        <dbReference type="Proteomes" id="UP000309128"/>
    </source>
</evidence>
<comment type="similarity">
    <text evidence="1">Belongs to the peptidase S66 family.</text>
</comment>
<proteinExistence type="inferred from homology"/>
<gene>
    <name evidence="6" type="ORF">ETD86_05070</name>
</gene>
<dbReference type="Pfam" id="PF02016">
    <property type="entry name" value="Peptidase_S66"/>
    <property type="match status" value="1"/>
</dbReference>
<evidence type="ECO:0000256" key="2">
    <source>
        <dbReference type="ARBA" id="ARBA00022801"/>
    </source>
</evidence>
<dbReference type="Proteomes" id="UP000309128">
    <property type="component" value="Unassembled WGS sequence"/>
</dbReference>
<organism evidence="6 7">
    <name type="scientific">Nonomuraea turkmeniaca</name>
    <dbReference type="NCBI Taxonomy" id="103838"/>
    <lineage>
        <taxon>Bacteria</taxon>
        <taxon>Bacillati</taxon>
        <taxon>Actinomycetota</taxon>
        <taxon>Actinomycetes</taxon>
        <taxon>Streptosporangiales</taxon>
        <taxon>Streptosporangiaceae</taxon>
        <taxon>Nonomuraea</taxon>
    </lineage>
</organism>
<dbReference type="PANTHER" id="PTHR30237">
    <property type="entry name" value="MURAMOYLTETRAPEPTIDE CARBOXYPEPTIDASE"/>
    <property type="match status" value="1"/>
</dbReference>
<evidence type="ECO:0000259" key="4">
    <source>
        <dbReference type="Pfam" id="PF02016"/>
    </source>
</evidence>
<dbReference type="InterPro" id="IPR040921">
    <property type="entry name" value="Peptidase_S66C"/>
</dbReference>
<name>A0A5S4FW43_9ACTN</name>
<dbReference type="GO" id="GO:0004180">
    <property type="term" value="F:carboxypeptidase activity"/>
    <property type="evidence" value="ECO:0007669"/>
    <property type="project" value="UniProtKB-KW"/>
</dbReference>
<evidence type="ECO:0000256" key="1">
    <source>
        <dbReference type="ARBA" id="ARBA00010233"/>
    </source>
</evidence>
<keyword evidence="2" id="KW-0378">Hydrolase</keyword>
<dbReference type="PANTHER" id="PTHR30237:SF6">
    <property type="entry name" value="CARBOXYPEPTIDASE YOCD-RELATED"/>
    <property type="match status" value="1"/>
</dbReference>
<dbReference type="InterPro" id="IPR027478">
    <property type="entry name" value="LdcA_N"/>
</dbReference>
<dbReference type="CDD" id="cd07062">
    <property type="entry name" value="Peptidase_S66_mccF_like"/>
    <property type="match status" value="1"/>
</dbReference>
<keyword evidence="6" id="KW-0121">Carboxypeptidase</keyword>
<dbReference type="InterPro" id="IPR003507">
    <property type="entry name" value="S66_fam"/>
</dbReference>
<accession>A0A5S4FW43</accession>
<feature type="active site" description="Charge relay system" evidence="3">
    <location>
        <position position="297"/>
    </location>
</feature>
<dbReference type="InterPro" id="IPR040449">
    <property type="entry name" value="Peptidase_S66_N"/>
</dbReference>
<feature type="active site" description="Nucleophile" evidence="3">
    <location>
        <position position="112"/>
    </location>
</feature>
<dbReference type="InterPro" id="IPR029062">
    <property type="entry name" value="Class_I_gatase-like"/>
</dbReference>
<dbReference type="PIRSF" id="PIRSF028757">
    <property type="entry name" value="LD-carboxypeptidase"/>
    <property type="match status" value="1"/>
</dbReference>
<dbReference type="AlphaFoldDB" id="A0A5S4FW43"/>
<evidence type="ECO:0000313" key="6">
    <source>
        <dbReference type="EMBL" id="TMR24321.1"/>
    </source>
</evidence>
<feature type="active site" description="Charge relay system" evidence="3">
    <location>
        <position position="229"/>
    </location>
</feature>
<keyword evidence="6" id="KW-0645">Protease</keyword>
<sequence length="338" mass="36889">MFPRKLNEGDVIRVVAPARSRAMVMEHDHTDIIGPRFAELGLTLSYGNHVDERDAFDSTSIASRVADLHEAFADPSVAAILTVIGGYNCNELLPFLDWELIRANPKILCGYSDITALQNAILARTGLVTYSGPHWSTFGMRDHFEQTLRWFTSVMFGTAPIALAPAAHWSDDLWYLDQDKRELIPNDGWWPIRPGTAEGRIIGGNLCTLNLLQGTPYMPSLDGVILVVEDDLESHPATFARDLTSLLQLPGAPGIRGLAIGRFQHASHMTRPLLEQIIDAQPALTGIPVLANIDVGHTYPLATFPIGGQGRLAVSDTEPATAAEAEAEAETSVTLLRH</sequence>
<dbReference type="Gene3D" id="3.40.50.10740">
    <property type="entry name" value="Class I glutamine amidotransferase-like"/>
    <property type="match status" value="1"/>
</dbReference>
<dbReference type="EMBL" id="VCKY01000011">
    <property type="protein sequence ID" value="TMR24321.1"/>
    <property type="molecule type" value="Genomic_DNA"/>
</dbReference>
<dbReference type="Gene3D" id="3.50.30.60">
    <property type="entry name" value="LD-carboxypeptidase A C-terminal domain-like"/>
    <property type="match status" value="1"/>
</dbReference>
<comment type="caution">
    <text evidence="6">The sequence shown here is derived from an EMBL/GenBank/DDBJ whole genome shotgun (WGS) entry which is preliminary data.</text>
</comment>
<evidence type="ECO:0000259" key="5">
    <source>
        <dbReference type="Pfam" id="PF17676"/>
    </source>
</evidence>
<feature type="domain" description="LD-carboxypeptidase C-terminal" evidence="5">
    <location>
        <begin position="198"/>
        <end position="312"/>
    </location>
</feature>
<dbReference type="Pfam" id="PF17676">
    <property type="entry name" value="Peptidase_S66C"/>
    <property type="match status" value="1"/>
</dbReference>
<feature type="domain" description="LD-carboxypeptidase N-terminal" evidence="4">
    <location>
        <begin position="12"/>
        <end position="132"/>
    </location>
</feature>
<dbReference type="SUPFAM" id="SSF141986">
    <property type="entry name" value="LD-carboxypeptidase A C-terminal domain-like"/>
    <property type="match status" value="1"/>
</dbReference>
<dbReference type="InterPro" id="IPR027461">
    <property type="entry name" value="Carboxypeptidase_A_C_sf"/>
</dbReference>
<dbReference type="OrthoDB" id="9807329at2"/>
<keyword evidence="7" id="KW-1185">Reference proteome</keyword>